<reference evidence="1" key="1">
    <citation type="journal article" date="2015" name="Nature">
        <title>Complex archaea that bridge the gap between prokaryotes and eukaryotes.</title>
        <authorList>
            <person name="Spang A."/>
            <person name="Saw J.H."/>
            <person name="Jorgensen S.L."/>
            <person name="Zaremba-Niedzwiedzka K."/>
            <person name="Martijn J."/>
            <person name="Lind A.E."/>
            <person name="van Eijk R."/>
            <person name="Schleper C."/>
            <person name="Guy L."/>
            <person name="Ettema T.J."/>
        </authorList>
    </citation>
    <scope>NUCLEOTIDE SEQUENCE</scope>
</reference>
<dbReference type="AlphaFoldDB" id="A0A0F9IW45"/>
<protein>
    <submittedName>
        <fullName evidence="1">Uncharacterized protein</fullName>
    </submittedName>
</protein>
<name>A0A0F9IW45_9ZZZZ</name>
<accession>A0A0F9IW45</accession>
<proteinExistence type="predicted"/>
<evidence type="ECO:0000313" key="1">
    <source>
        <dbReference type="EMBL" id="KKL97945.1"/>
    </source>
</evidence>
<feature type="non-terminal residue" evidence="1">
    <location>
        <position position="1"/>
    </location>
</feature>
<sequence length="133" mass="14273">FSEVLRGLAEDLARLAIRKLITDKIFSTATTFFSGFPGIAAAHGADFIVGGRPGKDANFLPMKVTKGERVQVTPAGKQSTGNGNYYEININAPGADEGSMARLLELARVQIIPQAIIAARQSTIKSLQRPRFA</sequence>
<dbReference type="EMBL" id="LAZR01018041">
    <property type="protein sequence ID" value="KKL97945.1"/>
    <property type="molecule type" value="Genomic_DNA"/>
</dbReference>
<gene>
    <name evidence="1" type="ORF">LCGC14_1829390</name>
</gene>
<organism evidence="1">
    <name type="scientific">marine sediment metagenome</name>
    <dbReference type="NCBI Taxonomy" id="412755"/>
    <lineage>
        <taxon>unclassified sequences</taxon>
        <taxon>metagenomes</taxon>
        <taxon>ecological metagenomes</taxon>
    </lineage>
</organism>
<comment type="caution">
    <text evidence="1">The sequence shown here is derived from an EMBL/GenBank/DDBJ whole genome shotgun (WGS) entry which is preliminary data.</text>
</comment>